<evidence type="ECO:0000259" key="6">
    <source>
        <dbReference type="PROSITE" id="PS51352"/>
    </source>
</evidence>
<keyword evidence="3" id="KW-1015">Disulfide bond</keyword>
<dbReference type="GO" id="GO:0016853">
    <property type="term" value="F:isomerase activity"/>
    <property type="evidence" value="ECO:0007669"/>
    <property type="project" value="UniProtKB-KW"/>
</dbReference>
<sequence length="388" mass="43403">MKKTTITLASSLLLASFSFAQQKYIIKADIKGEEGYKLKASIVTDNHKTEDTGTIRQGDHFEFSGEHSGTSLVMMGSTHPSSKYEYVKGGMFMPAPFLEFFMTDKPVTITGDANELFMAKVTGGKLNDEFNTLKEKTLPLVQKNWELRKETAKMKAPADSTARKAKMAEMTANTKKIEDIQKEWVNKHPKSFVSVIMLLRMFDNYAIDDMEKTFNKLSSDLKATESGKNLAERIKGVRTTAIGSKAPDFTKPDLNGNPLTLSSLQGKYVLIDFWGSWCGPCRASNPHLKELYAKYKSKGFEILGIANEKEDDVKEAKEKWQKCVKGDDLPWLHVLNNFDKNKSDLVAQYAVSGFPTKLLLDKSGRIIFKEVGGGGTDLDNELKKIFGE</sequence>
<evidence type="ECO:0000256" key="1">
    <source>
        <dbReference type="ARBA" id="ARBA00004196"/>
    </source>
</evidence>
<dbReference type="Gene3D" id="3.40.30.10">
    <property type="entry name" value="Glutaredoxin"/>
    <property type="match status" value="1"/>
</dbReference>
<dbReference type="GO" id="GO:0030313">
    <property type="term" value="C:cell envelope"/>
    <property type="evidence" value="ECO:0007669"/>
    <property type="project" value="UniProtKB-SubCell"/>
</dbReference>
<dbReference type="Pfam" id="PF00578">
    <property type="entry name" value="AhpC-TSA"/>
    <property type="match status" value="1"/>
</dbReference>
<dbReference type="RefSeq" id="WP_111594061.1">
    <property type="nucleotide sequence ID" value="NZ_QLMA01000007.1"/>
</dbReference>
<keyword evidence="7" id="KW-0413">Isomerase</keyword>
<dbReference type="InterPro" id="IPR050553">
    <property type="entry name" value="Thioredoxin_ResA/DsbE_sf"/>
</dbReference>
<feature type="chain" id="PRO_5016423103" evidence="5">
    <location>
        <begin position="21"/>
        <end position="388"/>
    </location>
</feature>
<dbReference type="InterPro" id="IPR013766">
    <property type="entry name" value="Thioredoxin_domain"/>
</dbReference>
<feature type="domain" description="Thioredoxin" evidence="6">
    <location>
        <begin position="240"/>
        <end position="388"/>
    </location>
</feature>
<evidence type="ECO:0000256" key="3">
    <source>
        <dbReference type="ARBA" id="ARBA00023157"/>
    </source>
</evidence>
<dbReference type="GO" id="GO:0016209">
    <property type="term" value="F:antioxidant activity"/>
    <property type="evidence" value="ECO:0007669"/>
    <property type="project" value="InterPro"/>
</dbReference>
<dbReference type="Proteomes" id="UP000249819">
    <property type="component" value="Unassembled WGS sequence"/>
</dbReference>
<keyword evidence="5" id="KW-0732">Signal</keyword>
<feature type="signal peptide" evidence="5">
    <location>
        <begin position="1"/>
        <end position="20"/>
    </location>
</feature>
<keyword evidence="8" id="KW-1185">Reference proteome</keyword>
<dbReference type="AlphaFoldDB" id="A0A327VSD6"/>
<evidence type="ECO:0000256" key="2">
    <source>
        <dbReference type="ARBA" id="ARBA00022748"/>
    </source>
</evidence>
<keyword evidence="4" id="KW-0676">Redox-active center</keyword>
<dbReference type="InterPro" id="IPR025380">
    <property type="entry name" value="DUF4369"/>
</dbReference>
<dbReference type="GO" id="GO:0016491">
    <property type="term" value="F:oxidoreductase activity"/>
    <property type="evidence" value="ECO:0007669"/>
    <property type="project" value="InterPro"/>
</dbReference>
<dbReference type="InterPro" id="IPR000866">
    <property type="entry name" value="AhpC/TSA"/>
</dbReference>
<keyword evidence="2" id="KW-0201">Cytochrome c-type biogenesis</keyword>
<dbReference type="SUPFAM" id="SSF52833">
    <property type="entry name" value="Thioredoxin-like"/>
    <property type="match status" value="1"/>
</dbReference>
<dbReference type="PANTHER" id="PTHR42852:SF6">
    <property type="entry name" value="THIOL:DISULFIDE INTERCHANGE PROTEIN DSBE"/>
    <property type="match status" value="1"/>
</dbReference>
<dbReference type="PANTHER" id="PTHR42852">
    <property type="entry name" value="THIOL:DISULFIDE INTERCHANGE PROTEIN DSBE"/>
    <property type="match status" value="1"/>
</dbReference>
<name>A0A327VSD6_9BACT</name>
<organism evidence="7 8">
    <name type="scientific">Chitinophaga dinghuensis</name>
    <dbReference type="NCBI Taxonomy" id="1539050"/>
    <lineage>
        <taxon>Bacteria</taxon>
        <taxon>Pseudomonadati</taxon>
        <taxon>Bacteroidota</taxon>
        <taxon>Chitinophagia</taxon>
        <taxon>Chitinophagales</taxon>
        <taxon>Chitinophagaceae</taxon>
        <taxon>Chitinophaga</taxon>
    </lineage>
</organism>
<dbReference type="CDD" id="cd02966">
    <property type="entry name" value="TlpA_like_family"/>
    <property type="match status" value="1"/>
</dbReference>
<gene>
    <name evidence="7" type="ORF">CLV59_107243</name>
</gene>
<dbReference type="Pfam" id="PF14289">
    <property type="entry name" value="DUF4369"/>
    <property type="match status" value="1"/>
</dbReference>
<comment type="caution">
    <text evidence="7">The sequence shown here is derived from an EMBL/GenBank/DDBJ whole genome shotgun (WGS) entry which is preliminary data.</text>
</comment>
<evidence type="ECO:0000256" key="5">
    <source>
        <dbReference type="SAM" id="SignalP"/>
    </source>
</evidence>
<dbReference type="PROSITE" id="PS00194">
    <property type="entry name" value="THIOREDOXIN_1"/>
    <property type="match status" value="1"/>
</dbReference>
<dbReference type="EMBL" id="QLMA01000007">
    <property type="protein sequence ID" value="RAJ77476.1"/>
    <property type="molecule type" value="Genomic_DNA"/>
</dbReference>
<protein>
    <submittedName>
        <fullName evidence="7">Thiol-disulfide isomerase/thioredoxin</fullName>
    </submittedName>
</protein>
<dbReference type="OrthoDB" id="750178at2"/>
<dbReference type="GO" id="GO:0017004">
    <property type="term" value="P:cytochrome complex assembly"/>
    <property type="evidence" value="ECO:0007669"/>
    <property type="project" value="UniProtKB-KW"/>
</dbReference>
<accession>A0A327VSD6</accession>
<comment type="subcellular location">
    <subcellularLocation>
        <location evidence="1">Cell envelope</location>
    </subcellularLocation>
</comment>
<dbReference type="PROSITE" id="PS51352">
    <property type="entry name" value="THIOREDOXIN_2"/>
    <property type="match status" value="1"/>
</dbReference>
<evidence type="ECO:0000313" key="7">
    <source>
        <dbReference type="EMBL" id="RAJ77476.1"/>
    </source>
</evidence>
<dbReference type="InterPro" id="IPR017937">
    <property type="entry name" value="Thioredoxin_CS"/>
</dbReference>
<reference evidence="7 8" key="1">
    <citation type="submission" date="2018-06" db="EMBL/GenBank/DDBJ databases">
        <title>Genomic Encyclopedia of Archaeal and Bacterial Type Strains, Phase II (KMG-II): from individual species to whole genera.</title>
        <authorList>
            <person name="Goeker M."/>
        </authorList>
    </citation>
    <scope>NUCLEOTIDE SEQUENCE [LARGE SCALE GENOMIC DNA]</scope>
    <source>
        <strain evidence="7 8">DSM 29821</strain>
    </source>
</reference>
<dbReference type="InterPro" id="IPR036249">
    <property type="entry name" value="Thioredoxin-like_sf"/>
</dbReference>
<evidence type="ECO:0000256" key="4">
    <source>
        <dbReference type="ARBA" id="ARBA00023284"/>
    </source>
</evidence>
<proteinExistence type="predicted"/>
<evidence type="ECO:0000313" key="8">
    <source>
        <dbReference type="Proteomes" id="UP000249819"/>
    </source>
</evidence>